<evidence type="ECO:0000256" key="1">
    <source>
        <dbReference type="SAM" id="SignalP"/>
    </source>
</evidence>
<evidence type="ECO:0000313" key="2">
    <source>
        <dbReference type="EMBL" id="MBB2149187.1"/>
    </source>
</evidence>
<dbReference type="Proteomes" id="UP000636110">
    <property type="component" value="Unassembled WGS sequence"/>
</dbReference>
<keyword evidence="1" id="KW-0732">Signal</keyword>
<dbReference type="EMBL" id="WNXC01000002">
    <property type="protein sequence ID" value="MBB2149187.1"/>
    <property type="molecule type" value="Genomic_DNA"/>
</dbReference>
<comment type="caution">
    <text evidence="2">The sequence shown here is derived from an EMBL/GenBank/DDBJ whole genome shotgun (WGS) entry which is preliminary data.</text>
</comment>
<feature type="chain" id="PRO_5045754948" description="DUF4251 domain-containing protein" evidence="1">
    <location>
        <begin position="22"/>
        <end position="148"/>
    </location>
</feature>
<evidence type="ECO:0008006" key="4">
    <source>
        <dbReference type="Google" id="ProtNLM"/>
    </source>
</evidence>
<keyword evidence="3" id="KW-1185">Reference proteome</keyword>
<sequence>MKKLHVLIAAAALLMSSCSPIIRTPEEFSSGITDYSTFAKKGFFITESNSVNFDYQPIGSVYVKQQAGYEVLSNTTKQKVYSDDVIGGKSTEDFNTLKIGSKFIPLDINRGLKEIHFQSEKSGANGIINLKITHWNGGYSITGMAIKK</sequence>
<accession>A0ABR6EVZ1</accession>
<proteinExistence type="predicted"/>
<feature type="signal peptide" evidence="1">
    <location>
        <begin position="1"/>
        <end position="21"/>
    </location>
</feature>
<dbReference type="PROSITE" id="PS51257">
    <property type="entry name" value="PROKAR_LIPOPROTEIN"/>
    <property type="match status" value="1"/>
</dbReference>
<dbReference type="RefSeq" id="WP_182956356.1">
    <property type="nucleotide sequence ID" value="NZ_WNXC01000002.1"/>
</dbReference>
<evidence type="ECO:0000313" key="3">
    <source>
        <dbReference type="Proteomes" id="UP000636110"/>
    </source>
</evidence>
<gene>
    <name evidence="2" type="ORF">GM920_09730</name>
</gene>
<name>A0ABR6EVZ1_9SPHI</name>
<organism evidence="2 3">
    <name type="scientific">Pedobacter gandavensis</name>
    <dbReference type="NCBI Taxonomy" id="2679963"/>
    <lineage>
        <taxon>Bacteria</taxon>
        <taxon>Pseudomonadati</taxon>
        <taxon>Bacteroidota</taxon>
        <taxon>Sphingobacteriia</taxon>
        <taxon>Sphingobacteriales</taxon>
        <taxon>Sphingobacteriaceae</taxon>
        <taxon>Pedobacter</taxon>
    </lineage>
</organism>
<reference evidence="2 3" key="1">
    <citation type="submission" date="2019-11" db="EMBL/GenBank/DDBJ databases">
        <title>Description of Pedobacter sp. LMG 31462T.</title>
        <authorList>
            <person name="Carlier A."/>
            <person name="Qi S."/>
            <person name="Vandamme P."/>
        </authorList>
    </citation>
    <scope>NUCLEOTIDE SEQUENCE [LARGE SCALE GENOMIC DNA]</scope>
    <source>
        <strain evidence="2 3">LMG 31462</strain>
    </source>
</reference>
<protein>
    <recommendedName>
        <fullName evidence="4">DUF4251 domain-containing protein</fullName>
    </recommendedName>
</protein>